<dbReference type="RefSeq" id="WP_058625085.1">
    <property type="nucleotide sequence ID" value="NZ_LDRT01000144.1"/>
</dbReference>
<reference evidence="7 8" key="1">
    <citation type="journal article" date="2016" name="Front. Microbiol.">
        <title>Genomic Resource of Rice Seed Associated Bacteria.</title>
        <authorList>
            <person name="Midha S."/>
            <person name="Bansal K."/>
            <person name="Sharma S."/>
            <person name="Kumar N."/>
            <person name="Patil P.P."/>
            <person name="Chaudhry V."/>
            <person name="Patil P.B."/>
        </authorList>
    </citation>
    <scope>NUCLEOTIDE SEQUENCE [LARGE SCALE GENOMIC DNA]</scope>
    <source>
        <strain evidence="7 8">NS220</strain>
    </source>
</reference>
<sequence>MKLEHLRRFAVLAEELHFPRSAEQLGIPLASLYTTIDNLEEEVGQSLISRTPPTQLTPAGRLLLEEAHHRIADAPPAAPKQKSPGGGKAKASKGKGRAPIVKGQPKPYKKRQGR</sequence>
<evidence type="ECO:0000256" key="3">
    <source>
        <dbReference type="ARBA" id="ARBA00023125"/>
    </source>
</evidence>
<name>A0A147ETC3_MICTE</name>
<dbReference type="InterPro" id="IPR000847">
    <property type="entry name" value="LysR_HTH_N"/>
</dbReference>
<evidence type="ECO:0000313" key="8">
    <source>
        <dbReference type="Proteomes" id="UP000075025"/>
    </source>
</evidence>
<keyword evidence="3" id="KW-0238">DNA-binding</keyword>
<feature type="region of interest" description="Disordered" evidence="5">
    <location>
        <begin position="68"/>
        <end position="114"/>
    </location>
</feature>
<keyword evidence="2" id="KW-0805">Transcription regulation</keyword>
<dbReference type="PANTHER" id="PTHR30346">
    <property type="entry name" value="TRANSCRIPTIONAL DUAL REGULATOR HCAR-RELATED"/>
    <property type="match status" value="1"/>
</dbReference>
<evidence type="ECO:0000313" key="7">
    <source>
        <dbReference type="EMBL" id="KTR88183.1"/>
    </source>
</evidence>
<dbReference type="InterPro" id="IPR036388">
    <property type="entry name" value="WH-like_DNA-bd_sf"/>
</dbReference>
<evidence type="ECO:0000256" key="5">
    <source>
        <dbReference type="SAM" id="MobiDB-lite"/>
    </source>
</evidence>
<dbReference type="EMBL" id="LDRT01000144">
    <property type="protein sequence ID" value="KTR88183.1"/>
    <property type="molecule type" value="Genomic_DNA"/>
</dbReference>
<evidence type="ECO:0000259" key="6">
    <source>
        <dbReference type="PROSITE" id="PS50931"/>
    </source>
</evidence>
<dbReference type="Pfam" id="PF00126">
    <property type="entry name" value="HTH_1"/>
    <property type="match status" value="1"/>
</dbReference>
<accession>A0A147ETC3</accession>
<dbReference type="SUPFAM" id="SSF46785">
    <property type="entry name" value="Winged helix' DNA-binding domain"/>
    <property type="match status" value="1"/>
</dbReference>
<protein>
    <submittedName>
        <fullName evidence="7">Transcriptional regulator</fullName>
    </submittedName>
</protein>
<dbReference type="Proteomes" id="UP000075025">
    <property type="component" value="Unassembled WGS sequence"/>
</dbReference>
<dbReference type="GO" id="GO:0003700">
    <property type="term" value="F:DNA-binding transcription factor activity"/>
    <property type="evidence" value="ECO:0007669"/>
    <property type="project" value="InterPro"/>
</dbReference>
<dbReference type="PROSITE" id="PS50931">
    <property type="entry name" value="HTH_LYSR"/>
    <property type="match status" value="1"/>
</dbReference>
<comment type="similarity">
    <text evidence="1">Belongs to the LysR transcriptional regulatory family.</text>
</comment>
<dbReference type="Gene3D" id="1.10.10.10">
    <property type="entry name" value="Winged helix-like DNA-binding domain superfamily/Winged helix DNA-binding domain"/>
    <property type="match status" value="1"/>
</dbReference>
<dbReference type="GO" id="GO:0003677">
    <property type="term" value="F:DNA binding"/>
    <property type="evidence" value="ECO:0007669"/>
    <property type="project" value="UniProtKB-KW"/>
</dbReference>
<dbReference type="PANTHER" id="PTHR30346:SF28">
    <property type="entry name" value="HTH-TYPE TRANSCRIPTIONAL REGULATOR CYNR"/>
    <property type="match status" value="1"/>
</dbReference>
<feature type="domain" description="HTH lysR-type" evidence="6">
    <location>
        <begin position="1"/>
        <end position="57"/>
    </location>
</feature>
<dbReference type="InterPro" id="IPR036390">
    <property type="entry name" value="WH_DNA-bd_sf"/>
</dbReference>
<evidence type="ECO:0000256" key="4">
    <source>
        <dbReference type="ARBA" id="ARBA00023163"/>
    </source>
</evidence>
<evidence type="ECO:0000256" key="1">
    <source>
        <dbReference type="ARBA" id="ARBA00009437"/>
    </source>
</evidence>
<gene>
    <name evidence="7" type="ORF">NS220_16470</name>
</gene>
<dbReference type="AlphaFoldDB" id="A0A147ETC3"/>
<evidence type="ECO:0000256" key="2">
    <source>
        <dbReference type="ARBA" id="ARBA00023015"/>
    </source>
</evidence>
<organism evidence="7 8">
    <name type="scientific">Microbacterium testaceum</name>
    <name type="common">Aureobacterium testaceum</name>
    <name type="synonym">Brevibacterium testaceum</name>
    <dbReference type="NCBI Taxonomy" id="2033"/>
    <lineage>
        <taxon>Bacteria</taxon>
        <taxon>Bacillati</taxon>
        <taxon>Actinomycetota</taxon>
        <taxon>Actinomycetes</taxon>
        <taxon>Micrococcales</taxon>
        <taxon>Microbacteriaceae</taxon>
        <taxon>Microbacterium</taxon>
    </lineage>
</organism>
<dbReference type="GO" id="GO:0032993">
    <property type="term" value="C:protein-DNA complex"/>
    <property type="evidence" value="ECO:0007669"/>
    <property type="project" value="TreeGrafter"/>
</dbReference>
<proteinExistence type="inferred from homology"/>
<dbReference type="OrthoDB" id="3636008at2"/>
<keyword evidence="4" id="KW-0804">Transcription</keyword>
<dbReference type="PATRIC" id="fig|2033.6.peg.858"/>
<comment type="caution">
    <text evidence="7">The sequence shown here is derived from an EMBL/GenBank/DDBJ whole genome shotgun (WGS) entry which is preliminary data.</text>
</comment>